<organism evidence="1">
    <name type="scientific">Anguilla anguilla</name>
    <name type="common">European freshwater eel</name>
    <name type="synonym">Muraena anguilla</name>
    <dbReference type="NCBI Taxonomy" id="7936"/>
    <lineage>
        <taxon>Eukaryota</taxon>
        <taxon>Metazoa</taxon>
        <taxon>Chordata</taxon>
        <taxon>Craniata</taxon>
        <taxon>Vertebrata</taxon>
        <taxon>Euteleostomi</taxon>
        <taxon>Actinopterygii</taxon>
        <taxon>Neopterygii</taxon>
        <taxon>Teleostei</taxon>
        <taxon>Anguilliformes</taxon>
        <taxon>Anguillidae</taxon>
        <taxon>Anguilla</taxon>
    </lineage>
</organism>
<dbReference type="AlphaFoldDB" id="A0A0E9SWB8"/>
<sequence length="40" mass="4792">MPCIYYKSVYSFPYHVWFSCEITLPCHEISSLSPHDLQRI</sequence>
<dbReference type="EMBL" id="GBXM01062913">
    <property type="protein sequence ID" value="JAH45664.1"/>
    <property type="molecule type" value="Transcribed_RNA"/>
</dbReference>
<accession>A0A0E9SWB8</accession>
<reference evidence="1" key="2">
    <citation type="journal article" date="2015" name="Fish Shellfish Immunol.">
        <title>Early steps in the European eel (Anguilla anguilla)-Vibrio vulnificus interaction in the gills: Role of the RtxA13 toxin.</title>
        <authorList>
            <person name="Callol A."/>
            <person name="Pajuelo D."/>
            <person name="Ebbesson L."/>
            <person name="Teles M."/>
            <person name="MacKenzie S."/>
            <person name="Amaro C."/>
        </authorList>
    </citation>
    <scope>NUCLEOTIDE SEQUENCE</scope>
</reference>
<reference evidence="1" key="1">
    <citation type="submission" date="2014-11" db="EMBL/GenBank/DDBJ databases">
        <authorList>
            <person name="Amaro Gonzalez C."/>
        </authorList>
    </citation>
    <scope>NUCLEOTIDE SEQUENCE</scope>
</reference>
<evidence type="ECO:0000313" key="1">
    <source>
        <dbReference type="EMBL" id="JAH45664.1"/>
    </source>
</evidence>
<dbReference type="PROSITE" id="PS51257">
    <property type="entry name" value="PROKAR_LIPOPROTEIN"/>
    <property type="match status" value="1"/>
</dbReference>
<protein>
    <submittedName>
        <fullName evidence="1">Uncharacterized protein</fullName>
    </submittedName>
</protein>
<name>A0A0E9SWB8_ANGAN</name>
<proteinExistence type="predicted"/>